<dbReference type="Proteomes" id="UP000739411">
    <property type="component" value="Unassembled WGS sequence"/>
</dbReference>
<gene>
    <name evidence="2" type="ORF">IPJ38_07605</name>
</gene>
<sequence>MMQLSPKAMRWLSAILFIAALLAAFWRAPSPQPPAFVPPPSPSISQLPTQFTAEQLPKAAESAHAASLAQLADGRIAAAWFAGSKEGADDVAIWFSLRDKDGWSKAQPIANRESTAGGTFSYVRKVGNPVLFVEGSWLHLWYVSVAVGGWAGSSINHSVSTDAGATWFKPTKLQTSPFASISTLVRTAPIPLADGGLGLPVYHEFIAKHGEWLRLSATGQILDKTRMTHDVRTLQPAVAVFDGQRAIALLRDAGPGPGKVQLASTQNAGQSWQAGAALPVPNPNSSVALLRLRSGRLLLAGNPQNGREAMLLWISADEGKTWQTSRTVETAPDGGAEFSYPALLLDRDGLIHLAYTWRRQNIMHAAFSEAWLDEAQP</sequence>
<proteinExistence type="predicted"/>
<evidence type="ECO:0000313" key="2">
    <source>
        <dbReference type="EMBL" id="MBK7414994.1"/>
    </source>
</evidence>
<dbReference type="SUPFAM" id="SSF50939">
    <property type="entry name" value="Sialidases"/>
    <property type="match status" value="1"/>
</dbReference>
<dbReference type="Pfam" id="PF13088">
    <property type="entry name" value="BNR_2"/>
    <property type="match status" value="1"/>
</dbReference>
<reference evidence="2 3" key="1">
    <citation type="submission" date="2020-10" db="EMBL/GenBank/DDBJ databases">
        <title>Connecting structure to function with the recovery of over 1000 high-quality activated sludge metagenome-assembled genomes encoding full-length rRNA genes using long-read sequencing.</title>
        <authorList>
            <person name="Singleton C.M."/>
            <person name="Petriglieri F."/>
            <person name="Kristensen J.M."/>
            <person name="Kirkegaard R.H."/>
            <person name="Michaelsen T.Y."/>
            <person name="Andersen M.H."/>
            <person name="Karst S.M."/>
            <person name="Dueholm M.S."/>
            <person name="Nielsen P.H."/>
            <person name="Albertsen M."/>
        </authorList>
    </citation>
    <scope>NUCLEOTIDE SEQUENCE [LARGE SCALE GENOMIC DNA]</scope>
    <source>
        <strain evidence="2">EsbW_18-Q3-R4-48_BATAC.463</strain>
    </source>
</reference>
<dbReference type="PANTHER" id="PTHR43752">
    <property type="entry name" value="BNR/ASP-BOX REPEAT FAMILY PROTEIN"/>
    <property type="match status" value="1"/>
</dbReference>
<dbReference type="CDD" id="cd15482">
    <property type="entry name" value="Sialidase_non-viral"/>
    <property type="match status" value="1"/>
</dbReference>
<protein>
    <submittedName>
        <fullName evidence="2">Exo-alpha-sialidase</fullName>
    </submittedName>
</protein>
<organism evidence="2 3">
    <name type="scientific">Candidatus Dechloromonas phosphorivorans</name>
    <dbReference type="NCBI Taxonomy" id="2899244"/>
    <lineage>
        <taxon>Bacteria</taxon>
        <taxon>Pseudomonadati</taxon>
        <taxon>Pseudomonadota</taxon>
        <taxon>Betaproteobacteria</taxon>
        <taxon>Rhodocyclales</taxon>
        <taxon>Azonexaceae</taxon>
        <taxon>Dechloromonas</taxon>
    </lineage>
</organism>
<evidence type="ECO:0000259" key="1">
    <source>
        <dbReference type="Pfam" id="PF13088"/>
    </source>
</evidence>
<feature type="domain" description="Sialidase" evidence="1">
    <location>
        <begin position="74"/>
        <end position="353"/>
    </location>
</feature>
<dbReference type="AlphaFoldDB" id="A0A935MSW0"/>
<dbReference type="InterPro" id="IPR011040">
    <property type="entry name" value="Sialidase"/>
</dbReference>
<dbReference type="EMBL" id="JADJMS010000015">
    <property type="protein sequence ID" value="MBK7414994.1"/>
    <property type="molecule type" value="Genomic_DNA"/>
</dbReference>
<dbReference type="InterPro" id="IPR036278">
    <property type="entry name" value="Sialidase_sf"/>
</dbReference>
<evidence type="ECO:0000313" key="3">
    <source>
        <dbReference type="Proteomes" id="UP000739411"/>
    </source>
</evidence>
<comment type="caution">
    <text evidence="2">The sequence shown here is derived from an EMBL/GenBank/DDBJ whole genome shotgun (WGS) entry which is preliminary data.</text>
</comment>
<accession>A0A935MSW0</accession>
<dbReference type="Gene3D" id="2.120.10.10">
    <property type="match status" value="1"/>
</dbReference>
<name>A0A935MSW0_9RHOO</name>
<dbReference type="PANTHER" id="PTHR43752:SF2">
    <property type="entry name" value="BNR_ASP-BOX REPEAT FAMILY PROTEIN"/>
    <property type="match status" value="1"/>
</dbReference>